<protein>
    <recommendedName>
        <fullName evidence="13">G-protein coupled receptors family 3 profile domain-containing protein</fullName>
    </recommendedName>
</protein>
<feature type="transmembrane region" description="Helical" evidence="12">
    <location>
        <begin position="586"/>
        <end position="610"/>
    </location>
</feature>
<dbReference type="InParanoid" id="H9GAA8"/>
<dbReference type="AlphaFoldDB" id="H9GAA8"/>
<dbReference type="Pfam" id="PF07562">
    <property type="entry name" value="NCD3G"/>
    <property type="match status" value="1"/>
</dbReference>
<evidence type="ECO:0000256" key="4">
    <source>
        <dbReference type="ARBA" id="ARBA00022692"/>
    </source>
</evidence>
<dbReference type="GO" id="GO:0004930">
    <property type="term" value="F:G protein-coupled receptor activity"/>
    <property type="evidence" value="ECO:0000318"/>
    <property type="project" value="GO_Central"/>
</dbReference>
<feature type="domain" description="G-protein coupled receptors family 3 profile" evidence="13">
    <location>
        <begin position="516"/>
        <end position="780"/>
    </location>
</feature>
<dbReference type="PROSITE" id="PS00981">
    <property type="entry name" value="G_PROTEIN_RECEP_F3_3"/>
    <property type="match status" value="1"/>
</dbReference>
<feature type="transmembrane region" description="Helical" evidence="12">
    <location>
        <begin position="675"/>
        <end position="698"/>
    </location>
</feature>
<keyword evidence="15" id="KW-1185">Reference proteome</keyword>
<dbReference type="InterPro" id="IPR028082">
    <property type="entry name" value="Peripla_BP_I"/>
</dbReference>
<dbReference type="HOGENOM" id="CLU_005389_5_1_1"/>
<evidence type="ECO:0000256" key="8">
    <source>
        <dbReference type="ARBA" id="ARBA00023136"/>
    </source>
</evidence>
<evidence type="ECO:0000256" key="2">
    <source>
        <dbReference type="ARBA" id="ARBA00007242"/>
    </source>
</evidence>
<keyword evidence="3" id="KW-1003">Cell membrane</keyword>
<comment type="subcellular location">
    <subcellularLocation>
        <location evidence="1">Cell membrane</location>
        <topology evidence="1">Multi-pass membrane protein</topology>
    </subcellularLocation>
</comment>
<dbReference type="Pfam" id="PF01094">
    <property type="entry name" value="ANF_receptor"/>
    <property type="match status" value="1"/>
</dbReference>
<feature type="transmembrane region" description="Helical" evidence="12">
    <location>
        <begin position="630"/>
        <end position="649"/>
    </location>
</feature>
<dbReference type="PROSITE" id="PS50259">
    <property type="entry name" value="G_PROTEIN_RECEP_F3_4"/>
    <property type="match status" value="1"/>
</dbReference>
<dbReference type="Ensembl" id="ENSACAT00000005517.3">
    <property type="protein sequence ID" value="ENSACAP00000005400.3"/>
    <property type="gene ID" value="ENSACAG00000005533.3"/>
</dbReference>
<evidence type="ECO:0000256" key="1">
    <source>
        <dbReference type="ARBA" id="ARBA00004651"/>
    </source>
</evidence>
<dbReference type="InterPro" id="IPR038550">
    <property type="entry name" value="GPCR_3_9-Cys_sf"/>
</dbReference>
<dbReference type="CDD" id="cd15283">
    <property type="entry name" value="7tmC_V2R_pheromone"/>
    <property type="match status" value="1"/>
</dbReference>
<dbReference type="FunFam" id="2.10.50.30:FF:000002">
    <property type="entry name" value="Vomeronasal 2 receptor, h1"/>
    <property type="match status" value="1"/>
</dbReference>
<keyword evidence="9" id="KW-0675">Receptor</keyword>
<dbReference type="InterPro" id="IPR017978">
    <property type="entry name" value="GPCR_3_C"/>
</dbReference>
<organism evidence="14 15">
    <name type="scientific">Anolis carolinensis</name>
    <name type="common">Green anole</name>
    <name type="synonym">American chameleon</name>
    <dbReference type="NCBI Taxonomy" id="28377"/>
    <lineage>
        <taxon>Eukaryota</taxon>
        <taxon>Metazoa</taxon>
        <taxon>Chordata</taxon>
        <taxon>Craniata</taxon>
        <taxon>Vertebrata</taxon>
        <taxon>Euteleostomi</taxon>
        <taxon>Lepidosauria</taxon>
        <taxon>Squamata</taxon>
        <taxon>Bifurcata</taxon>
        <taxon>Unidentata</taxon>
        <taxon>Episquamata</taxon>
        <taxon>Toxicofera</taxon>
        <taxon>Iguania</taxon>
        <taxon>Dactyloidae</taxon>
        <taxon>Anolis</taxon>
    </lineage>
</organism>
<feature type="transmembrane region" description="Helical" evidence="12">
    <location>
        <begin position="516"/>
        <end position="539"/>
    </location>
</feature>
<feature type="transmembrane region" description="Helical" evidence="12">
    <location>
        <begin position="736"/>
        <end position="758"/>
    </location>
</feature>
<sequence>MFFAIACKMFCCSPNRLMSKNYQQVLALVFAVEKINKDPHFLPNISLGFRLYDNYYDGEDAEKITIFPNYNCQGHRKMVAVIGGLTSGFSVQMDNVLGIYKLPQISYGSSDPVLDDRLKFPSLYLQFKSVIQLLLHFGWTWIGFIASAYGRSENFLYNLEEEMKKSGICHEYVILFQDYFSFITQLMQREKELLKSSSKIVFVYGDSKFLSIAHIFSYSTLAGKVWLTMCEWENNKYIHPSLFSGALSIGSQKRGIPGFQFFLQSVTPNKYPDDIFMRNFWSKEFDCNLPPPRSPSPRFGRNWCTGEERLGGPLDSHFEMNMSPLSYIIFRAVLELAKTLHNLSVNRFYKCLAVADHIHILCCIQLHSVLKKTLFNNSAVEDAFLNGTGELATFDILNWIGLNNGSLVSVNIGEVIHNSTKNYSIAINEKMTLWNCKFIQPPHSVCSHKCLPGFQKMLLKNKPKCCFWCIECPKGTISNQSDMDSCMKCKEDFYPNKARKKCIPKHIVFLSYAEPLGIVSASIALYFSFLSALVLGIFIKHRDSPTIKANNRHLSYILLSSLILCFLCSLLFIGRPRKITCILRQTAFGIIFSVSLATILAKTITVVLAFKATKPGSSAQKWLRPKFSYFFVMVCFLIQAVICMVWLGTSPPFPDADFYSEPGHIILECNEGSSIAFYSILGYMGLLALVSFIVAFLARKLPNVFNEAKFITFSMLVFCVVWISFIPAYLSTKGKYIMAVEIFSILASSAGLLGCIFLPKCYVLLLHLDKNQKVHITRKYFDR</sequence>
<reference evidence="14" key="1">
    <citation type="submission" date="2009-12" db="EMBL/GenBank/DDBJ databases">
        <title>The Genome Sequence of Anolis carolinensis (Green Anole Lizard).</title>
        <authorList>
            <consortium name="The Genome Sequencing Platform"/>
            <person name="Di Palma F."/>
            <person name="Alfoldi J."/>
            <person name="Heiman D."/>
            <person name="Young S."/>
            <person name="Grabherr M."/>
            <person name="Johnson J."/>
            <person name="Lander E.S."/>
            <person name="Lindblad-Toh K."/>
        </authorList>
    </citation>
    <scope>NUCLEOTIDE SEQUENCE [LARGE SCALE GENOMIC DNA]</scope>
    <source>
        <strain evidence="14">JBL SC #1</strain>
    </source>
</reference>
<dbReference type="SUPFAM" id="SSF53822">
    <property type="entry name" value="Periplasmic binding protein-like I"/>
    <property type="match status" value="1"/>
</dbReference>
<name>H9GAA8_ANOCA</name>
<accession>H9GAA8</accession>
<dbReference type="Gene3D" id="3.40.50.2300">
    <property type="match status" value="2"/>
</dbReference>
<dbReference type="GO" id="GO:0005886">
    <property type="term" value="C:plasma membrane"/>
    <property type="evidence" value="ECO:0000318"/>
    <property type="project" value="GO_Central"/>
</dbReference>
<keyword evidence="6 12" id="KW-1133">Transmembrane helix</keyword>
<dbReference type="InterPro" id="IPR001828">
    <property type="entry name" value="ANF_lig-bd_rcpt"/>
</dbReference>
<dbReference type="FunFam" id="3.40.50.2300:FF:000024">
    <property type="entry name" value="Vomeronasal 2, receptor 73"/>
    <property type="match status" value="1"/>
</dbReference>
<dbReference type="InterPro" id="IPR000337">
    <property type="entry name" value="GPCR_3"/>
</dbReference>
<reference evidence="14" key="3">
    <citation type="submission" date="2025-09" db="UniProtKB">
        <authorList>
            <consortium name="Ensembl"/>
        </authorList>
    </citation>
    <scope>IDENTIFICATION</scope>
</reference>
<dbReference type="PANTHER" id="PTHR24061">
    <property type="entry name" value="CALCIUM-SENSING RECEPTOR-RELATED"/>
    <property type="match status" value="1"/>
</dbReference>
<dbReference type="Gene3D" id="2.10.50.30">
    <property type="entry name" value="GPCR, family 3, nine cysteines domain"/>
    <property type="match status" value="1"/>
</dbReference>
<dbReference type="InterPro" id="IPR000068">
    <property type="entry name" value="GPCR_3_Ca_sens_rcpt-rel"/>
</dbReference>
<keyword evidence="7" id="KW-0297">G-protein coupled receptor</keyword>
<evidence type="ECO:0000256" key="12">
    <source>
        <dbReference type="SAM" id="Phobius"/>
    </source>
</evidence>
<feature type="transmembrane region" description="Helical" evidence="12">
    <location>
        <begin position="710"/>
        <end position="730"/>
    </location>
</feature>
<keyword evidence="5" id="KW-0732">Signal</keyword>
<dbReference type="Pfam" id="PF00003">
    <property type="entry name" value="7tm_3"/>
    <property type="match status" value="1"/>
</dbReference>
<feature type="transmembrane region" description="Helical" evidence="12">
    <location>
        <begin position="554"/>
        <end position="574"/>
    </location>
</feature>
<dbReference type="InterPro" id="IPR017979">
    <property type="entry name" value="GPCR_3_CS"/>
</dbReference>
<dbReference type="GeneTree" id="ENSGT00950000182788"/>
<dbReference type="eggNOG" id="KOG1056">
    <property type="taxonomic scope" value="Eukaryota"/>
</dbReference>
<reference evidence="14" key="2">
    <citation type="submission" date="2025-08" db="UniProtKB">
        <authorList>
            <consortium name="Ensembl"/>
        </authorList>
    </citation>
    <scope>IDENTIFICATION</scope>
</reference>
<evidence type="ECO:0000313" key="14">
    <source>
        <dbReference type="Ensembl" id="ENSACAP00000005400.3"/>
    </source>
</evidence>
<evidence type="ECO:0000259" key="13">
    <source>
        <dbReference type="PROSITE" id="PS50259"/>
    </source>
</evidence>
<keyword evidence="4 12" id="KW-0812">Transmembrane</keyword>
<dbReference type="PANTHER" id="PTHR24061:SF599">
    <property type="entry name" value="G-PROTEIN COUPLED RECEPTORS FAMILY 3 PROFILE DOMAIN-CONTAINING PROTEIN"/>
    <property type="match status" value="1"/>
</dbReference>
<dbReference type="InterPro" id="IPR011500">
    <property type="entry name" value="GPCR_3_9-Cys_dom"/>
</dbReference>
<evidence type="ECO:0000256" key="7">
    <source>
        <dbReference type="ARBA" id="ARBA00023040"/>
    </source>
</evidence>
<proteinExistence type="inferred from homology"/>
<evidence type="ECO:0000256" key="9">
    <source>
        <dbReference type="ARBA" id="ARBA00023170"/>
    </source>
</evidence>
<evidence type="ECO:0000256" key="11">
    <source>
        <dbReference type="ARBA" id="ARBA00023224"/>
    </source>
</evidence>
<evidence type="ECO:0000256" key="6">
    <source>
        <dbReference type="ARBA" id="ARBA00022989"/>
    </source>
</evidence>
<dbReference type="Proteomes" id="UP000001646">
    <property type="component" value="Unplaced"/>
</dbReference>
<keyword evidence="10" id="KW-0325">Glycoprotein</keyword>
<dbReference type="PRINTS" id="PR01535">
    <property type="entry name" value="VOMERONASL2R"/>
</dbReference>
<dbReference type="PRINTS" id="PR00248">
    <property type="entry name" value="GPCRMGR"/>
</dbReference>
<evidence type="ECO:0000256" key="5">
    <source>
        <dbReference type="ARBA" id="ARBA00022729"/>
    </source>
</evidence>
<dbReference type="InterPro" id="IPR004073">
    <property type="entry name" value="GPCR_3_vmron_rcpt_2"/>
</dbReference>
<comment type="similarity">
    <text evidence="2">Belongs to the G-protein coupled receptor 3 family.</text>
</comment>
<evidence type="ECO:0000256" key="3">
    <source>
        <dbReference type="ARBA" id="ARBA00022475"/>
    </source>
</evidence>
<keyword evidence="8 12" id="KW-0472">Membrane</keyword>
<evidence type="ECO:0000313" key="15">
    <source>
        <dbReference type="Proteomes" id="UP000001646"/>
    </source>
</evidence>
<evidence type="ECO:0000256" key="10">
    <source>
        <dbReference type="ARBA" id="ARBA00023180"/>
    </source>
</evidence>
<keyword evidence="11" id="KW-0807">Transducer</keyword>